<dbReference type="GeneID" id="80517982"/>
<name>A0A6N1NSP3_9VIRU</name>
<dbReference type="EMBL" id="MF405918">
    <property type="protein sequence ID" value="QKU34653.1"/>
    <property type="molecule type" value="Genomic_DNA"/>
</dbReference>
<sequence length="393" mass="46873">MICNNDDVRYIFGKYLTNSSKNKFKNFGMDFCKKFVHNQKIYKLLEKMLDAYNKELILENINPKNINTLKNIFIDFDKNLNHVIESKYQHDINAMNNTHSFVLKINNKNIRTNFIFENFEKNIGYMAAVLHSINTFCNMFNYDYTGLTIDISLDENNRTIEFPNNMKNYEEIFENQHKISTGFNVSGITYRQKKIIIVSKKEEIIKLLYHELIHLVGLDNLLVGINKQYNWAIDKPFLNLSEAYTEFMSVILNTAYLAIHLFTKNSKQDLYRLFETLLWIEYNYSLYLTANILKFYEYDHKSFYDFFNGVGRKNHCPIYIWEYVILRTQLFSKINEIFELLDDTLNISQDNKDNIINTMKIDNNLLNELSFFMKMQNSTSISYLMIDIDWNLL</sequence>
<evidence type="ECO:0000313" key="1">
    <source>
        <dbReference type="EMBL" id="QKU34653.1"/>
    </source>
</evidence>
<reference evidence="1" key="2">
    <citation type="journal article" date="2018" name="Nat. Commun.">
        <title>Tailed giant Tupanvirus possesses the most complete translational apparatus of the known virosphere.</title>
        <authorList>
            <person name="Abrahao J."/>
            <person name="Silva L."/>
            <person name="Silva L.S."/>
            <person name="Khalil J.Y.B."/>
            <person name="Rodrigues R."/>
            <person name="Arantes T."/>
            <person name="Assis F."/>
            <person name="Boratto P."/>
            <person name="Andrade M."/>
            <person name="Kroon E.G."/>
            <person name="Ribeiro B."/>
            <person name="Bergier I."/>
            <person name="Seligmann H."/>
            <person name="Ghigo E."/>
            <person name="Colson P."/>
            <person name="Levasseur A."/>
            <person name="Kroemer G."/>
            <person name="Raoult D."/>
            <person name="La Scola B."/>
        </authorList>
    </citation>
    <scope>NUCLEOTIDE SEQUENCE [LARGE SCALE GENOMIC DNA]</scope>
    <source>
        <strain evidence="1">Deep ocean</strain>
    </source>
</reference>
<reference evidence="1" key="1">
    <citation type="submission" date="2017-06" db="EMBL/GenBank/DDBJ databases">
        <authorList>
            <person name="Assis F.L."/>
            <person name="Abrahao J.S."/>
            <person name="Silva L."/>
            <person name="Khalil J.B."/>
            <person name="Rodrigues R."/>
            <person name="Silva L.S."/>
            <person name="Boratto P."/>
            <person name="Andrade M."/>
            <person name="Kroon E.G."/>
            <person name="Ribeiro B."/>
            <person name="Bergier I."/>
            <person name="Seligmann H."/>
            <person name="Ghigo E."/>
            <person name="Colson P."/>
            <person name="Levasseur A."/>
            <person name="Raoult D."/>
            <person name="Scola B.L."/>
        </authorList>
    </citation>
    <scope>NUCLEOTIDE SEQUENCE</scope>
    <source>
        <strain evidence="1">Deep ocean</strain>
    </source>
</reference>
<organism evidence="1">
    <name type="scientific">Tupanvirus deep ocean</name>
    <dbReference type="NCBI Taxonomy" id="2126984"/>
    <lineage>
        <taxon>Viruses</taxon>
        <taxon>Varidnaviria</taxon>
        <taxon>Bamfordvirae</taxon>
        <taxon>Nucleocytoviricota</taxon>
        <taxon>Megaviricetes</taxon>
        <taxon>Imitervirales</taxon>
        <taxon>Mimiviridae</taxon>
        <taxon>Megamimivirinae</taxon>
        <taxon>Tupanvirus</taxon>
        <taxon>Tupanvirus altamarinense</taxon>
    </lineage>
</organism>
<accession>A0A6N1NSP3</accession>
<dbReference type="RefSeq" id="YP_010781291.1">
    <property type="nucleotide sequence ID" value="NC_075038.1"/>
</dbReference>
<proteinExistence type="predicted"/>
<dbReference type="KEGG" id="vg:80517982"/>
<protein>
    <submittedName>
        <fullName evidence="1">Uncharacterized protein</fullName>
    </submittedName>
</protein>